<dbReference type="RefSeq" id="WP_057807662.1">
    <property type="nucleotide sequence ID" value="NZ_BJYP01000041.1"/>
</dbReference>
<proteinExistence type="predicted"/>
<evidence type="ECO:0000313" key="7">
    <source>
        <dbReference type="Proteomes" id="UP000051749"/>
    </source>
</evidence>
<evidence type="ECO:0000259" key="4">
    <source>
        <dbReference type="Pfam" id="PF06458"/>
    </source>
</evidence>
<dbReference type="EMBL" id="FOGK01000022">
    <property type="protein sequence ID" value="SER86742.1"/>
    <property type="molecule type" value="Genomic_DNA"/>
</dbReference>
<keyword evidence="1" id="KW-0677">Repeat</keyword>
<organism evidence="5 7">
    <name type="scientific">Pediococcus ethanolidurans</name>
    <dbReference type="NCBI Taxonomy" id="319653"/>
    <lineage>
        <taxon>Bacteria</taxon>
        <taxon>Bacillati</taxon>
        <taxon>Bacillota</taxon>
        <taxon>Bacilli</taxon>
        <taxon>Lactobacillales</taxon>
        <taxon>Lactobacillaceae</taxon>
        <taxon>Pediococcus</taxon>
    </lineage>
</organism>
<evidence type="ECO:0000256" key="2">
    <source>
        <dbReference type="SAM" id="Phobius"/>
    </source>
</evidence>
<keyword evidence="2" id="KW-0472">Membrane</keyword>
<name>A0A0R2K531_9LACO</name>
<accession>A0A0R2K531</accession>
<feature type="domain" description="MucBP" evidence="4">
    <location>
        <begin position="74"/>
        <end position="137"/>
    </location>
</feature>
<sequence length="527" mass="57692">MFKQRFYQKVWLTSLSLLSFMLILGVSIHAQTDATSSASSSVTTSSSRASSASSIKQTSSSAATTTSKAVTNAKIIVKYVNQNNNPIAAEKVLSGKVGTKYNATNLKKAIKGYRLKTTQNLIGQYSVNHTAIVFKYQGVKTKLIIHDIDDWKNNLDEEQGIKRSVTGYYGDTYTIKPLKSDGETLISSPSILTGQYPLKNKIITLRYTQTMNDVVFSSDKSVTVSEIVLGRLTDVIQTYPNGEKIAVIVNNNGVYQVGTSKSKYTIVAFKQLKTLKRNETVQVVSTRKTQTQISVLPDGYIRIQRIVKGRNYQTDGSLTSPSGHITSVLTTVKDGVKSDVSEEGPGIPPTQVAQTWSNGDILTTLTINKNKLQVTLQNKAKNVLSTKIITKAPNSGYIFKLSRNQYLVYRVGAQKTITTTLITGNQYKRQSFTVHGAVKINQGKLSLNQAAKQALKNGDLKAFVAATSTSKTKKSVNPKQLVNKPKAVKKSTSRKLPATGESRITPLTGIVLFLISGSSYIKYKKVM</sequence>
<dbReference type="Proteomes" id="UP000051749">
    <property type="component" value="Unassembled WGS sequence"/>
</dbReference>
<evidence type="ECO:0000256" key="1">
    <source>
        <dbReference type="ARBA" id="ARBA00022737"/>
    </source>
</evidence>
<feature type="chain" id="PRO_5006419282" evidence="3">
    <location>
        <begin position="31"/>
        <end position="527"/>
    </location>
</feature>
<keyword evidence="2" id="KW-1133">Transmembrane helix</keyword>
<comment type="caution">
    <text evidence="5">The sequence shown here is derived from an EMBL/GenBank/DDBJ whole genome shotgun (WGS) entry which is preliminary data.</text>
</comment>
<evidence type="ECO:0000313" key="6">
    <source>
        <dbReference type="EMBL" id="SER86742.1"/>
    </source>
</evidence>
<gene>
    <name evidence="5" type="ORF">IV87_GL001149</name>
    <name evidence="6" type="ORF">SAMN04487973_12216</name>
</gene>
<dbReference type="EMBL" id="JQBY01000026">
    <property type="protein sequence ID" value="KRN81511.1"/>
    <property type="molecule type" value="Genomic_DNA"/>
</dbReference>
<feature type="domain" description="MucBP" evidence="4">
    <location>
        <begin position="163"/>
        <end position="208"/>
    </location>
</feature>
<dbReference type="InterPro" id="IPR009459">
    <property type="entry name" value="MucBP_dom"/>
</dbReference>
<keyword evidence="3" id="KW-0732">Signal</keyword>
<evidence type="ECO:0000256" key="3">
    <source>
        <dbReference type="SAM" id="SignalP"/>
    </source>
</evidence>
<dbReference type="Pfam" id="PF06458">
    <property type="entry name" value="MucBP"/>
    <property type="match status" value="2"/>
</dbReference>
<protein>
    <submittedName>
        <fullName evidence="6">MucBP domain-containing protein</fullName>
    </submittedName>
</protein>
<dbReference type="Proteomes" id="UP000182818">
    <property type="component" value="Unassembled WGS sequence"/>
</dbReference>
<dbReference type="Gene3D" id="3.10.20.320">
    <property type="entry name" value="Putative peptidoglycan bound protein (lpxtg motif)"/>
    <property type="match status" value="1"/>
</dbReference>
<reference evidence="6 8" key="2">
    <citation type="submission" date="2016-10" db="EMBL/GenBank/DDBJ databases">
        <authorList>
            <person name="Varghese N."/>
            <person name="Submissions S."/>
        </authorList>
    </citation>
    <scope>NUCLEOTIDE SEQUENCE [LARGE SCALE GENOMIC DNA]</scope>
    <source>
        <strain evidence="6 8">CGMCC 1.3889</strain>
    </source>
</reference>
<evidence type="ECO:0000313" key="5">
    <source>
        <dbReference type="EMBL" id="KRN81511.1"/>
    </source>
</evidence>
<keyword evidence="2" id="KW-0812">Transmembrane</keyword>
<reference evidence="5 7" key="1">
    <citation type="journal article" date="2015" name="Genome Announc.">
        <title>Expanding the biotechnology potential of lactobacilli through comparative genomics of 213 strains and associated genera.</title>
        <authorList>
            <person name="Sun Z."/>
            <person name="Harris H.M."/>
            <person name="McCann A."/>
            <person name="Guo C."/>
            <person name="Argimon S."/>
            <person name="Zhang W."/>
            <person name="Yang X."/>
            <person name="Jeffery I.B."/>
            <person name="Cooney J.C."/>
            <person name="Kagawa T.F."/>
            <person name="Liu W."/>
            <person name="Song Y."/>
            <person name="Salvetti E."/>
            <person name="Wrobel A."/>
            <person name="Rasinkangas P."/>
            <person name="Parkhill J."/>
            <person name="Rea M.C."/>
            <person name="O'Sullivan O."/>
            <person name="Ritari J."/>
            <person name="Douillard F.P."/>
            <person name="Paul Ross R."/>
            <person name="Yang R."/>
            <person name="Briner A.E."/>
            <person name="Felis G.E."/>
            <person name="de Vos W.M."/>
            <person name="Barrangou R."/>
            <person name="Klaenhammer T.R."/>
            <person name="Caufield P.W."/>
            <person name="Cui Y."/>
            <person name="Zhang H."/>
            <person name="O'Toole P.W."/>
        </authorList>
    </citation>
    <scope>NUCLEOTIDE SEQUENCE [LARGE SCALE GENOMIC DNA]</scope>
    <source>
        <strain evidence="5 7">DSM 22301</strain>
    </source>
</reference>
<evidence type="ECO:0000313" key="8">
    <source>
        <dbReference type="Proteomes" id="UP000182818"/>
    </source>
</evidence>
<dbReference type="PATRIC" id="fig|319653.3.peg.1164"/>
<dbReference type="AlphaFoldDB" id="A0A0R2K531"/>
<dbReference type="STRING" id="319653.SAMN04487973_12216"/>
<feature type="signal peptide" evidence="3">
    <location>
        <begin position="1"/>
        <end position="30"/>
    </location>
</feature>
<dbReference type="OrthoDB" id="2252113at2"/>
<feature type="transmembrane region" description="Helical" evidence="2">
    <location>
        <begin position="504"/>
        <end position="523"/>
    </location>
</feature>
<keyword evidence="8" id="KW-1185">Reference proteome</keyword>
<dbReference type="GeneID" id="76044335"/>